<dbReference type="OrthoDB" id="574223at2"/>
<accession>K9UIG4</accession>
<dbReference type="eggNOG" id="COG1487">
    <property type="taxonomic scope" value="Bacteria"/>
</dbReference>
<dbReference type="InterPro" id="IPR029060">
    <property type="entry name" value="PIN-like_dom_sf"/>
</dbReference>
<reference evidence="1 2" key="1">
    <citation type="submission" date="2012-05" db="EMBL/GenBank/DDBJ databases">
        <title>Finished chromosome of genome of Chamaesiphon sp. PCC 6605.</title>
        <authorList>
            <consortium name="US DOE Joint Genome Institute"/>
            <person name="Gugger M."/>
            <person name="Coursin T."/>
            <person name="Rippka R."/>
            <person name="Tandeau De Marsac N."/>
            <person name="Huntemann M."/>
            <person name="Wei C.-L."/>
            <person name="Han J."/>
            <person name="Detter J.C."/>
            <person name="Han C."/>
            <person name="Tapia R."/>
            <person name="Chen A."/>
            <person name="Kyrpides N."/>
            <person name="Mavromatis K."/>
            <person name="Markowitz V."/>
            <person name="Szeto E."/>
            <person name="Ivanova N."/>
            <person name="Pagani I."/>
            <person name="Pati A."/>
            <person name="Goodwin L."/>
            <person name="Nordberg H.P."/>
            <person name="Cantor M.N."/>
            <person name="Hua S.X."/>
            <person name="Woyke T."/>
            <person name="Kerfeld C.A."/>
        </authorList>
    </citation>
    <scope>NUCLEOTIDE SEQUENCE [LARGE SCALE GENOMIC DNA]</scope>
    <source>
        <strain evidence="2">ATCC 27169 / PCC 6605</strain>
    </source>
</reference>
<dbReference type="KEGG" id="cmp:Cha6605_3926"/>
<name>K9UIG4_CHAP6</name>
<sequence length="140" mass="15857">MSKYILDTDHISLILFNHPQVTENAAKHQIATSIVTVQELFNGWIGQINDPAQINNLPALYSKLSTTLKYLQTVEVLDFTVEADECLKNLLSANPPLRKNRLQKDMRIAAIALSLDLTVATRNRKDFELVPNLNLVDWTQ</sequence>
<dbReference type="Gene3D" id="3.40.50.1010">
    <property type="entry name" value="5'-nuclease"/>
    <property type="match status" value="1"/>
</dbReference>
<dbReference type="Proteomes" id="UP000010366">
    <property type="component" value="Chromosome"/>
</dbReference>
<dbReference type="AlphaFoldDB" id="K9UIG4"/>
<evidence type="ECO:0000313" key="1">
    <source>
        <dbReference type="EMBL" id="AFY94892.1"/>
    </source>
</evidence>
<dbReference type="SUPFAM" id="SSF88723">
    <property type="entry name" value="PIN domain-like"/>
    <property type="match status" value="1"/>
</dbReference>
<dbReference type="EMBL" id="CP003600">
    <property type="protein sequence ID" value="AFY94892.1"/>
    <property type="molecule type" value="Genomic_DNA"/>
</dbReference>
<gene>
    <name evidence="1" type="ORF">Cha6605_3926</name>
</gene>
<dbReference type="STRING" id="1173020.Cha6605_3926"/>
<protein>
    <submittedName>
        <fullName evidence="1">Putative nucleic acid-binding protein, contains PIN domain</fullName>
    </submittedName>
</protein>
<evidence type="ECO:0000313" key="2">
    <source>
        <dbReference type="Proteomes" id="UP000010366"/>
    </source>
</evidence>
<dbReference type="RefSeq" id="WP_015161006.1">
    <property type="nucleotide sequence ID" value="NC_019697.1"/>
</dbReference>
<keyword evidence="2" id="KW-1185">Reference proteome</keyword>
<proteinExistence type="predicted"/>
<dbReference type="PATRIC" id="fig|1173020.3.peg.4496"/>
<dbReference type="HOGENOM" id="CLU_118482_2_0_3"/>
<dbReference type="CDD" id="cd09881">
    <property type="entry name" value="PIN_VapC4-5_FitB-like"/>
    <property type="match status" value="1"/>
</dbReference>
<organism evidence="1 2">
    <name type="scientific">Chamaesiphon minutus (strain ATCC 27169 / PCC 6605)</name>
    <dbReference type="NCBI Taxonomy" id="1173020"/>
    <lineage>
        <taxon>Bacteria</taxon>
        <taxon>Bacillati</taxon>
        <taxon>Cyanobacteriota</taxon>
        <taxon>Cyanophyceae</taxon>
        <taxon>Gomontiellales</taxon>
        <taxon>Chamaesiphonaceae</taxon>
        <taxon>Chamaesiphon</taxon>
    </lineage>
</organism>